<dbReference type="GO" id="GO:0008616">
    <property type="term" value="P:tRNA queuosine(34) biosynthetic process"/>
    <property type="evidence" value="ECO:0007669"/>
    <property type="project" value="UniProtKB-UniRule"/>
</dbReference>
<evidence type="ECO:0000256" key="14">
    <source>
        <dbReference type="ARBA" id="ARBA00023284"/>
    </source>
</evidence>
<evidence type="ECO:0000256" key="3">
    <source>
        <dbReference type="ARBA" id="ARBA00008207"/>
    </source>
</evidence>
<dbReference type="Proteomes" id="UP000179266">
    <property type="component" value="Unassembled WGS sequence"/>
</dbReference>
<dbReference type="EMBL" id="MGDD01000220">
    <property type="protein sequence ID" value="OGL44521.1"/>
    <property type="molecule type" value="Genomic_DNA"/>
</dbReference>
<proteinExistence type="inferred from homology"/>
<keyword evidence="7 17" id="KW-0819">tRNA processing</keyword>
<keyword evidence="12 17" id="KW-0411">Iron-sulfur</keyword>
<dbReference type="AlphaFoldDB" id="A0A1F7RSV7"/>
<reference evidence="18 19" key="1">
    <citation type="journal article" date="2016" name="Nat. Commun.">
        <title>Thousands of microbial genomes shed light on interconnected biogeochemical processes in an aquifer system.</title>
        <authorList>
            <person name="Anantharaman K."/>
            <person name="Brown C.T."/>
            <person name="Hug L.A."/>
            <person name="Sharon I."/>
            <person name="Castelle C.J."/>
            <person name="Probst A.J."/>
            <person name="Thomas B.C."/>
            <person name="Singh A."/>
            <person name="Wilkins M.J."/>
            <person name="Karaoz U."/>
            <person name="Brodie E.L."/>
            <person name="Williams K.H."/>
            <person name="Hubbard S.S."/>
            <person name="Banfield J.F."/>
        </authorList>
    </citation>
    <scope>NUCLEOTIDE SEQUENCE [LARGE SCALE GENOMIC DNA]</scope>
</reference>
<evidence type="ECO:0000256" key="12">
    <source>
        <dbReference type="ARBA" id="ARBA00023014"/>
    </source>
</evidence>
<keyword evidence="6 17" id="KW-0004">4Fe-4S</keyword>
<evidence type="ECO:0000256" key="5">
    <source>
        <dbReference type="ARBA" id="ARBA00016895"/>
    </source>
</evidence>
<sequence length="198" mass="22879">MKPLIIPPDQCHELKDMNLLIHVCCAPDAVYIFKELRTFLKVYAFFYNPNIYPENEYDKRRIETDKVCKYLNIQNITGAYDSGRWHQIVQGLETELEGGRRCELCYTFRLEATADEALKRKMDGFTTVLTVSPHKNAGIINEIGLDIGVAKGIRYIPSDFKKKEGFKNSVKLSRELELYRQNYCGCQFSIYPESKISG</sequence>
<feature type="binding site" evidence="17">
    <location>
        <position position="25"/>
    </location>
    <ligand>
        <name>[4Fe-4S] cluster</name>
        <dbReference type="ChEBI" id="CHEBI:49883"/>
    </ligand>
</feature>
<evidence type="ECO:0000256" key="16">
    <source>
        <dbReference type="ARBA" id="ARBA00047415"/>
    </source>
</evidence>
<evidence type="ECO:0000256" key="13">
    <source>
        <dbReference type="ARBA" id="ARBA00023157"/>
    </source>
</evidence>
<dbReference type="GO" id="GO:0051539">
    <property type="term" value="F:4 iron, 4 sulfur cluster binding"/>
    <property type="evidence" value="ECO:0007669"/>
    <property type="project" value="UniProtKB-UniRule"/>
</dbReference>
<feature type="disulfide bond" description="Redox-active" evidence="17">
    <location>
        <begin position="184"/>
        <end position="186"/>
    </location>
</feature>
<keyword evidence="10 17" id="KW-0560">Oxidoreductase</keyword>
<keyword evidence="14 17" id="KW-0676">Redox-active center</keyword>
<dbReference type="InterPro" id="IPR003828">
    <property type="entry name" value="QueH"/>
</dbReference>
<evidence type="ECO:0000256" key="11">
    <source>
        <dbReference type="ARBA" id="ARBA00023004"/>
    </source>
</evidence>
<evidence type="ECO:0000256" key="8">
    <source>
        <dbReference type="ARBA" id="ARBA00022723"/>
    </source>
</evidence>
<dbReference type="GO" id="GO:0052693">
    <property type="term" value="F:epoxyqueuosine reductase activity"/>
    <property type="evidence" value="ECO:0007669"/>
    <property type="project" value="UniProtKB-UniRule"/>
</dbReference>
<dbReference type="HAMAP" id="MF_02089">
    <property type="entry name" value="QueH"/>
    <property type="match status" value="1"/>
</dbReference>
<evidence type="ECO:0000256" key="17">
    <source>
        <dbReference type="HAMAP-Rule" id="MF_02089"/>
    </source>
</evidence>
<dbReference type="Pfam" id="PF02677">
    <property type="entry name" value="QueH"/>
    <property type="match status" value="1"/>
</dbReference>
<feature type="binding site" evidence="17">
    <location>
        <position position="102"/>
    </location>
    <ligand>
        <name>[4Fe-4S] cluster</name>
        <dbReference type="ChEBI" id="CHEBI:49883"/>
    </ligand>
</feature>
<evidence type="ECO:0000256" key="10">
    <source>
        <dbReference type="ARBA" id="ARBA00023002"/>
    </source>
</evidence>
<comment type="function">
    <text evidence="1 17">Catalyzes the conversion of epoxyqueuosine (oQ) to queuosine (Q), which is a hypermodified base found in the wobble positions of tRNA(Asp), tRNA(Asn), tRNA(His) and tRNA(Tyr).</text>
</comment>
<dbReference type="UniPathway" id="UPA00392"/>
<keyword evidence="9 17" id="KW-0671">Queuosine biosynthesis</keyword>
<keyword evidence="8 17" id="KW-0479">Metal-binding</keyword>
<dbReference type="EC" id="1.17.99.6" evidence="4 17"/>
<evidence type="ECO:0000256" key="6">
    <source>
        <dbReference type="ARBA" id="ARBA00022485"/>
    </source>
</evidence>
<accession>A0A1F7RSV7</accession>
<evidence type="ECO:0000313" key="18">
    <source>
        <dbReference type="EMBL" id="OGL44521.1"/>
    </source>
</evidence>
<gene>
    <name evidence="17" type="primary">queH</name>
    <name evidence="18" type="ORF">A2161_13555</name>
</gene>
<feature type="binding site" evidence="17">
    <location>
        <position position="105"/>
    </location>
    <ligand>
        <name>[4Fe-4S] cluster</name>
        <dbReference type="ChEBI" id="CHEBI:49883"/>
    </ligand>
</feature>
<protein>
    <recommendedName>
        <fullName evidence="5 17">Epoxyqueuosine reductase QueH</fullName>
        <ecNumber evidence="4 17">1.17.99.6</ecNumber>
    </recommendedName>
    <alternativeName>
        <fullName evidence="15 17">Queuosine biosynthesis protein QueH</fullName>
    </alternativeName>
</protein>
<comment type="similarity">
    <text evidence="3 17">Belongs to the QueH family.</text>
</comment>
<comment type="pathway">
    <text evidence="2 17">tRNA modification; tRNA-queuosine biosynthesis.</text>
</comment>
<keyword evidence="11 17" id="KW-0408">Iron</keyword>
<evidence type="ECO:0000256" key="15">
    <source>
        <dbReference type="ARBA" id="ARBA00031446"/>
    </source>
</evidence>
<evidence type="ECO:0000256" key="4">
    <source>
        <dbReference type="ARBA" id="ARBA00012622"/>
    </source>
</evidence>
<comment type="caution">
    <text evidence="18">The sequence shown here is derived from an EMBL/GenBank/DDBJ whole genome shotgun (WGS) entry which is preliminary data.</text>
</comment>
<keyword evidence="13 17" id="KW-1015">Disulfide bond</keyword>
<evidence type="ECO:0000313" key="19">
    <source>
        <dbReference type="Proteomes" id="UP000179266"/>
    </source>
</evidence>
<evidence type="ECO:0000256" key="7">
    <source>
        <dbReference type="ARBA" id="ARBA00022694"/>
    </source>
</evidence>
<name>A0A1F7RSV7_9BACT</name>
<evidence type="ECO:0000256" key="9">
    <source>
        <dbReference type="ARBA" id="ARBA00022785"/>
    </source>
</evidence>
<evidence type="ECO:0000256" key="2">
    <source>
        <dbReference type="ARBA" id="ARBA00004691"/>
    </source>
</evidence>
<comment type="catalytic activity">
    <reaction evidence="16 17">
        <text>epoxyqueuosine(34) in tRNA + AH2 = queuosine(34) in tRNA + A + H2O</text>
        <dbReference type="Rhea" id="RHEA:32159"/>
        <dbReference type="Rhea" id="RHEA-COMP:18571"/>
        <dbReference type="Rhea" id="RHEA-COMP:18582"/>
        <dbReference type="ChEBI" id="CHEBI:13193"/>
        <dbReference type="ChEBI" id="CHEBI:15377"/>
        <dbReference type="ChEBI" id="CHEBI:17499"/>
        <dbReference type="ChEBI" id="CHEBI:194431"/>
        <dbReference type="ChEBI" id="CHEBI:194443"/>
        <dbReference type="EC" id="1.17.99.6"/>
    </reaction>
</comment>
<feature type="binding site" evidence="17">
    <location>
        <position position="24"/>
    </location>
    <ligand>
        <name>[4Fe-4S] cluster</name>
        <dbReference type="ChEBI" id="CHEBI:49883"/>
    </ligand>
</feature>
<dbReference type="GO" id="GO:0046872">
    <property type="term" value="F:metal ion binding"/>
    <property type="evidence" value="ECO:0007669"/>
    <property type="project" value="UniProtKB-KW"/>
</dbReference>
<dbReference type="PANTHER" id="PTHR36701">
    <property type="entry name" value="EPOXYQUEUOSINE REDUCTASE QUEH"/>
    <property type="match status" value="1"/>
</dbReference>
<organism evidence="18 19">
    <name type="scientific">Candidatus Schekmanbacteria bacterium RBG_13_48_7</name>
    <dbReference type="NCBI Taxonomy" id="1817878"/>
    <lineage>
        <taxon>Bacteria</taxon>
        <taxon>Candidatus Schekmaniibacteriota</taxon>
    </lineage>
</organism>
<dbReference type="PANTHER" id="PTHR36701:SF1">
    <property type="entry name" value="EPOXYQUEUOSINE REDUCTASE QUEH"/>
    <property type="match status" value="1"/>
</dbReference>
<evidence type="ECO:0000256" key="1">
    <source>
        <dbReference type="ARBA" id="ARBA00002268"/>
    </source>
</evidence>